<dbReference type="PROSITE" id="PS50835">
    <property type="entry name" value="IG_LIKE"/>
    <property type="match status" value="1"/>
</dbReference>
<dbReference type="PANTHER" id="PTHR46958:SF1">
    <property type="entry name" value="B-CELL RECEPTOR CD22"/>
    <property type="match status" value="1"/>
</dbReference>
<dbReference type="GO" id="GO:0042113">
    <property type="term" value="P:B cell activation"/>
    <property type="evidence" value="ECO:0007669"/>
    <property type="project" value="TreeGrafter"/>
</dbReference>
<dbReference type="GO" id="GO:0042609">
    <property type="term" value="F:CD4 receptor binding"/>
    <property type="evidence" value="ECO:0007669"/>
    <property type="project" value="TreeGrafter"/>
</dbReference>
<evidence type="ECO:0000256" key="1">
    <source>
        <dbReference type="ARBA" id="ARBA00004251"/>
    </source>
</evidence>
<evidence type="ECO:0000313" key="10">
    <source>
        <dbReference type="Proteomes" id="UP000694545"/>
    </source>
</evidence>
<dbReference type="GO" id="GO:0007155">
    <property type="term" value="P:cell adhesion"/>
    <property type="evidence" value="ECO:0007669"/>
    <property type="project" value="UniProtKB-KW"/>
</dbReference>
<dbReference type="GO" id="GO:0009897">
    <property type="term" value="C:external side of plasma membrane"/>
    <property type="evidence" value="ECO:0007669"/>
    <property type="project" value="TreeGrafter"/>
</dbReference>
<dbReference type="GO" id="GO:0033691">
    <property type="term" value="F:sialic acid binding"/>
    <property type="evidence" value="ECO:0007669"/>
    <property type="project" value="TreeGrafter"/>
</dbReference>
<dbReference type="GO" id="GO:0019903">
    <property type="term" value="F:protein phosphatase binding"/>
    <property type="evidence" value="ECO:0007669"/>
    <property type="project" value="TreeGrafter"/>
</dbReference>
<dbReference type="Gene3D" id="2.60.40.10">
    <property type="entry name" value="Immunoglobulins"/>
    <property type="match status" value="1"/>
</dbReference>
<evidence type="ECO:0000256" key="3">
    <source>
        <dbReference type="ARBA" id="ARBA00022729"/>
    </source>
</evidence>
<keyword evidence="2" id="KW-0472">Membrane</keyword>
<dbReference type="GO" id="GO:0055037">
    <property type="term" value="C:recycling endosome"/>
    <property type="evidence" value="ECO:0007669"/>
    <property type="project" value="TreeGrafter"/>
</dbReference>
<keyword evidence="5" id="KW-0130">Cell adhesion</keyword>
<dbReference type="GO" id="GO:0030888">
    <property type="term" value="P:regulation of B cell proliferation"/>
    <property type="evidence" value="ECO:0007669"/>
    <property type="project" value="TreeGrafter"/>
</dbReference>
<accession>A0A8D2J5X2</accession>
<evidence type="ECO:0000259" key="8">
    <source>
        <dbReference type="PROSITE" id="PS50835"/>
    </source>
</evidence>
<dbReference type="InterPro" id="IPR056386">
    <property type="entry name" value="Ig_CD22"/>
</dbReference>
<dbReference type="PANTHER" id="PTHR46958">
    <property type="entry name" value="B-CELL RECEPTOR CD22"/>
    <property type="match status" value="1"/>
</dbReference>
<dbReference type="InterPro" id="IPR007110">
    <property type="entry name" value="Ig-like_dom"/>
</dbReference>
<reference evidence="9" key="2">
    <citation type="submission" date="2025-09" db="UniProtKB">
        <authorList>
            <consortium name="Ensembl"/>
        </authorList>
    </citation>
    <scope>IDENTIFICATION</scope>
</reference>
<keyword evidence="6" id="KW-0325">Glycoprotein</keyword>
<sequence length="179" mass="20624">GRHWRPWGDLRHLVIAVGGEQNILKSWQGSCVLISCEIKSSYVRTLQEFSLLWYLNPEFDKSLKDYSGTLLHKINTTSRYQSTTVIPWFSGRVKYAGSFSSRDCSLKVSQLQKNDSGSYGARLYGSPTQPSQKWLFTAEVIVEGKNFAQQFLFLLPPRKMWFFSWDKPPSLSEQQHHGL</sequence>
<evidence type="ECO:0000256" key="2">
    <source>
        <dbReference type="ARBA" id="ARBA00022475"/>
    </source>
</evidence>
<dbReference type="Proteomes" id="UP000694545">
    <property type="component" value="Unplaced"/>
</dbReference>
<keyword evidence="3" id="KW-0732">Signal</keyword>
<dbReference type="InterPro" id="IPR013783">
    <property type="entry name" value="Ig-like_fold"/>
</dbReference>
<protein>
    <recommendedName>
        <fullName evidence="8">Ig-like domain-containing protein</fullName>
    </recommendedName>
</protein>
<evidence type="ECO:0000256" key="5">
    <source>
        <dbReference type="ARBA" id="ARBA00022889"/>
    </source>
</evidence>
<comment type="subcellular location">
    <subcellularLocation>
        <location evidence="1">Cell membrane</location>
        <topology evidence="1">Single-pass type I membrane protein</topology>
    </subcellularLocation>
</comment>
<reference evidence="9" key="1">
    <citation type="submission" date="2025-08" db="UniProtKB">
        <authorList>
            <consortium name="Ensembl"/>
        </authorList>
    </citation>
    <scope>IDENTIFICATION</scope>
</reference>
<evidence type="ECO:0000313" key="9">
    <source>
        <dbReference type="Ensembl" id="ENSVKKP00000008973.1"/>
    </source>
</evidence>
<organism evidence="9 10">
    <name type="scientific">Varanus komodoensis</name>
    <name type="common">Komodo dragon</name>
    <dbReference type="NCBI Taxonomy" id="61221"/>
    <lineage>
        <taxon>Eukaryota</taxon>
        <taxon>Metazoa</taxon>
        <taxon>Chordata</taxon>
        <taxon>Craniata</taxon>
        <taxon>Vertebrata</taxon>
        <taxon>Euteleostomi</taxon>
        <taxon>Lepidosauria</taxon>
        <taxon>Squamata</taxon>
        <taxon>Bifurcata</taxon>
        <taxon>Unidentata</taxon>
        <taxon>Episquamata</taxon>
        <taxon>Toxicofera</taxon>
        <taxon>Anguimorpha</taxon>
        <taxon>Paleoanguimorpha</taxon>
        <taxon>Varanoidea</taxon>
        <taxon>Varanidae</taxon>
        <taxon>Varanus</taxon>
    </lineage>
</organism>
<dbReference type="GO" id="GO:0005769">
    <property type="term" value="C:early endosome"/>
    <property type="evidence" value="ECO:0007669"/>
    <property type="project" value="TreeGrafter"/>
</dbReference>
<dbReference type="OMA" id="RRWILIK"/>
<dbReference type="InterPro" id="IPR036179">
    <property type="entry name" value="Ig-like_dom_sf"/>
</dbReference>
<dbReference type="Ensembl" id="ENSVKKT00000009204.1">
    <property type="protein sequence ID" value="ENSVKKP00000008973.1"/>
    <property type="gene ID" value="ENSVKKG00000006378.1"/>
</dbReference>
<evidence type="ECO:0000256" key="6">
    <source>
        <dbReference type="ARBA" id="ARBA00023180"/>
    </source>
</evidence>
<dbReference type="Pfam" id="PF24518">
    <property type="entry name" value="Ig_CD22"/>
    <property type="match status" value="1"/>
</dbReference>
<feature type="domain" description="Ig-like" evidence="8">
    <location>
        <begin position="28"/>
        <end position="119"/>
    </location>
</feature>
<dbReference type="AlphaFoldDB" id="A0A8D2J5X2"/>
<dbReference type="GO" id="GO:0070062">
    <property type="term" value="C:extracellular exosome"/>
    <property type="evidence" value="ECO:0007669"/>
    <property type="project" value="TreeGrafter"/>
</dbReference>
<dbReference type="GO" id="GO:0050859">
    <property type="term" value="P:negative regulation of B cell receptor signaling pathway"/>
    <property type="evidence" value="ECO:0007669"/>
    <property type="project" value="TreeGrafter"/>
</dbReference>
<evidence type="ECO:0000256" key="7">
    <source>
        <dbReference type="ARBA" id="ARBA00023319"/>
    </source>
</evidence>
<keyword evidence="4" id="KW-0677">Repeat</keyword>
<evidence type="ECO:0000256" key="4">
    <source>
        <dbReference type="ARBA" id="ARBA00022737"/>
    </source>
</evidence>
<name>A0A8D2J5X2_VARKO</name>
<keyword evidence="10" id="KW-1185">Reference proteome</keyword>
<proteinExistence type="predicted"/>
<dbReference type="SUPFAM" id="SSF48726">
    <property type="entry name" value="Immunoglobulin"/>
    <property type="match status" value="1"/>
</dbReference>
<keyword evidence="2" id="KW-1003">Cell membrane</keyword>
<keyword evidence="7" id="KW-0393">Immunoglobulin domain</keyword>